<comment type="subcellular location">
    <subcellularLocation>
        <location evidence="1">Cell membrane</location>
        <topology evidence="1">Multi-pass membrane protein</topology>
    </subcellularLocation>
</comment>
<evidence type="ECO:0000313" key="9">
    <source>
        <dbReference type="Proteomes" id="UP000031327"/>
    </source>
</evidence>
<evidence type="ECO:0000256" key="1">
    <source>
        <dbReference type="ARBA" id="ARBA00004651"/>
    </source>
</evidence>
<dbReference type="InterPro" id="IPR011577">
    <property type="entry name" value="Cyt_b561_bac/Ni-Hgenase"/>
</dbReference>
<dbReference type="PANTHER" id="PTHR30485:SF2">
    <property type="entry name" value="BLL0597 PROTEIN"/>
    <property type="match status" value="1"/>
</dbReference>
<evidence type="ECO:0000256" key="6">
    <source>
        <dbReference type="SAM" id="Phobius"/>
    </source>
</evidence>
<accession>A0A0C1QSI8</accession>
<dbReference type="InterPro" id="IPR051542">
    <property type="entry name" value="Hydrogenase_cytochrome"/>
</dbReference>
<gene>
    <name evidence="8" type="ORF">JF50_04315</name>
</gene>
<dbReference type="GO" id="GO:0020037">
    <property type="term" value="F:heme binding"/>
    <property type="evidence" value="ECO:0007669"/>
    <property type="project" value="TreeGrafter"/>
</dbReference>
<dbReference type="Gene3D" id="1.20.950.20">
    <property type="entry name" value="Transmembrane di-heme cytochromes, Chain C"/>
    <property type="match status" value="1"/>
</dbReference>
<dbReference type="SUPFAM" id="SSF81342">
    <property type="entry name" value="Transmembrane di-heme cytochromes"/>
    <property type="match status" value="1"/>
</dbReference>
<evidence type="ECO:0000256" key="5">
    <source>
        <dbReference type="ARBA" id="ARBA00023136"/>
    </source>
</evidence>
<organism evidence="8 9">
    <name type="scientific">Pseudoalteromonas luteoviolacea</name>
    <dbReference type="NCBI Taxonomy" id="43657"/>
    <lineage>
        <taxon>Bacteria</taxon>
        <taxon>Pseudomonadati</taxon>
        <taxon>Pseudomonadota</taxon>
        <taxon>Gammaproteobacteria</taxon>
        <taxon>Alteromonadales</taxon>
        <taxon>Pseudoalteromonadaceae</taxon>
        <taxon>Pseudoalteromonas</taxon>
    </lineage>
</organism>
<reference evidence="8 9" key="1">
    <citation type="submission" date="2014-12" db="EMBL/GenBank/DDBJ databases">
        <title>Draft Genome Sequence of Pseudoalteromonas luteoviolacea HI1.</title>
        <authorList>
            <person name="Asahina A.Y."/>
            <person name="Hadfield M.G."/>
        </authorList>
    </citation>
    <scope>NUCLEOTIDE SEQUENCE [LARGE SCALE GENOMIC DNA]</scope>
    <source>
        <strain evidence="8 9">HI1</strain>
    </source>
</reference>
<dbReference type="RefSeq" id="WP_039608269.1">
    <property type="nucleotide sequence ID" value="NZ_JWIC01000004.1"/>
</dbReference>
<feature type="transmembrane region" description="Helical" evidence="6">
    <location>
        <begin position="186"/>
        <end position="205"/>
    </location>
</feature>
<dbReference type="AlphaFoldDB" id="A0A0C1QSI8"/>
<protein>
    <submittedName>
        <fullName evidence="8">Cytochrome</fullName>
    </submittedName>
</protein>
<dbReference type="Pfam" id="PF01292">
    <property type="entry name" value="Ni_hydr_CYTB"/>
    <property type="match status" value="1"/>
</dbReference>
<keyword evidence="3 6" id="KW-0812">Transmembrane</keyword>
<evidence type="ECO:0000313" key="8">
    <source>
        <dbReference type="EMBL" id="KID57972.1"/>
    </source>
</evidence>
<dbReference type="InterPro" id="IPR016174">
    <property type="entry name" value="Di-haem_cyt_TM"/>
</dbReference>
<keyword evidence="4 6" id="KW-1133">Transmembrane helix</keyword>
<dbReference type="Proteomes" id="UP000031327">
    <property type="component" value="Unassembled WGS sequence"/>
</dbReference>
<feature type="domain" description="Cytochrome b561 bacterial/Ni-hydrogenase" evidence="7">
    <location>
        <begin position="4"/>
        <end position="170"/>
    </location>
</feature>
<feature type="transmembrane region" description="Helical" evidence="6">
    <location>
        <begin position="37"/>
        <end position="55"/>
    </location>
</feature>
<dbReference type="GO" id="GO:0022904">
    <property type="term" value="P:respiratory electron transport chain"/>
    <property type="evidence" value="ECO:0007669"/>
    <property type="project" value="InterPro"/>
</dbReference>
<evidence type="ECO:0000256" key="3">
    <source>
        <dbReference type="ARBA" id="ARBA00022692"/>
    </source>
</evidence>
<feature type="transmembrane region" description="Helical" evidence="6">
    <location>
        <begin position="88"/>
        <end position="109"/>
    </location>
</feature>
<keyword evidence="2" id="KW-1003">Cell membrane</keyword>
<name>A0A0C1QSI8_9GAMM</name>
<dbReference type="PANTHER" id="PTHR30485">
    <property type="entry name" value="NI/FE-HYDROGENASE 1 B-TYPE CYTOCHROME SUBUNIT"/>
    <property type="match status" value="1"/>
</dbReference>
<comment type="caution">
    <text evidence="8">The sequence shown here is derived from an EMBL/GenBank/DDBJ whole genome shotgun (WGS) entry which is preliminary data.</text>
</comment>
<feature type="transmembrane region" description="Helical" evidence="6">
    <location>
        <begin position="7"/>
        <end position="25"/>
    </location>
</feature>
<feature type="transmembrane region" description="Helical" evidence="6">
    <location>
        <begin position="142"/>
        <end position="165"/>
    </location>
</feature>
<keyword evidence="5 6" id="KW-0472">Membrane</keyword>
<dbReference type="OrthoDB" id="196472at2"/>
<dbReference type="EMBL" id="JWIC01000004">
    <property type="protein sequence ID" value="KID57972.1"/>
    <property type="molecule type" value="Genomic_DNA"/>
</dbReference>
<evidence type="ECO:0000259" key="7">
    <source>
        <dbReference type="Pfam" id="PF01292"/>
    </source>
</evidence>
<sequence length="212" mass="23416">MIKVWDGFIRGFHWLLVIGIAVLYVSGDEGWLDLHFVTGYVLLALMVTRVAWGVFGSDTAKLTALFHRPKSVVEALKRKRAHIGHNPAGSMMVLFFFVVIFVQLISGLMTTDDILMDGPLVRYVSYDWVELAGSIHKINIDILLVGIGVHILAIGLYRIKGINLLSTLLTGKMRSSDNAPTIKNGLWAYVIFILVASGILILWGAEPLSALL</sequence>
<dbReference type="GO" id="GO:0005886">
    <property type="term" value="C:plasma membrane"/>
    <property type="evidence" value="ECO:0007669"/>
    <property type="project" value="UniProtKB-SubCell"/>
</dbReference>
<dbReference type="GO" id="GO:0009055">
    <property type="term" value="F:electron transfer activity"/>
    <property type="evidence" value="ECO:0007669"/>
    <property type="project" value="InterPro"/>
</dbReference>
<evidence type="ECO:0000256" key="2">
    <source>
        <dbReference type="ARBA" id="ARBA00022475"/>
    </source>
</evidence>
<proteinExistence type="predicted"/>
<evidence type="ECO:0000256" key="4">
    <source>
        <dbReference type="ARBA" id="ARBA00022989"/>
    </source>
</evidence>